<evidence type="ECO:0000313" key="2">
    <source>
        <dbReference type="Proteomes" id="UP000243140"/>
    </source>
</evidence>
<protein>
    <recommendedName>
        <fullName evidence="3">Helix-turn-helix domain-containing protein</fullName>
    </recommendedName>
</protein>
<comment type="caution">
    <text evidence="1">The sequence shown here is derived from an EMBL/GenBank/DDBJ whole genome shotgun (WGS) entry which is preliminary data.</text>
</comment>
<proteinExistence type="predicted"/>
<accession>A0ABX3SRH9</accession>
<evidence type="ECO:0000313" key="1">
    <source>
        <dbReference type="EMBL" id="ORA82095.1"/>
    </source>
</evidence>
<keyword evidence="2" id="KW-1185">Reference proteome</keyword>
<dbReference type="Proteomes" id="UP000243140">
    <property type="component" value="Unassembled WGS sequence"/>
</dbReference>
<evidence type="ECO:0008006" key="3">
    <source>
        <dbReference type="Google" id="ProtNLM"/>
    </source>
</evidence>
<reference evidence="1 2" key="1">
    <citation type="submission" date="2017-02" db="EMBL/GenBank/DDBJ databases">
        <title>The new phylogeny of genus Mycobacterium.</title>
        <authorList>
            <person name="Tortoli E."/>
            <person name="Trovato A."/>
            <person name="Cirillo D.M."/>
        </authorList>
    </citation>
    <scope>NUCLEOTIDE SEQUENCE [LARGE SCALE GENOMIC DNA]</scope>
    <source>
        <strain evidence="1 2">IP1130001</strain>
    </source>
</reference>
<gene>
    <name evidence="1" type="ORF">BST29_12955</name>
</gene>
<sequence length="143" mass="15723">MSGTEERWARHVEVGRLFLAGHTIDAVAQLVGLSTWRVTAILRQSGELREEQAPRTNLSSCRAAVVCMRQGEAEETVVVFPILAEAEEAARRGDRLGCGSRWCRKTHTVVWLDEGRWRSRTPSLPAAIASATLAAGRTEPGTR</sequence>
<organism evidence="1 2">
    <name type="scientific">Mycobacterium malmoense</name>
    <dbReference type="NCBI Taxonomy" id="1780"/>
    <lineage>
        <taxon>Bacteria</taxon>
        <taxon>Bacillati</taxon>
        <taxon>Actinomycetota</taxon>
        <taxon>Actinomycetes</taxon>
        <taxon>Mycobacteriales</taxon>
        <taxon>Mycobacteriaceae</taxon>
        <taxon>Mycobacterium</taxon>
    </lineage>
</organism>
<name>A0ABX3SRH9_MYCMA</name>
<dbReference type="EMBL" id="MVHV01000011">
    <property type="protein sequence ID" value="ORA82095.1"/>
    <property type="molecule type" value="Genomic_DNA"/>
</dbReference>